<protein>
    <submittedName>
        <fullName evidence="2">Uncharacterized protein</fullName>
    </submittedName>
</protein>
<feature type="non-terminal residue" evidence="2">
    <location>
        <position position="1"/>
    </location>
</feature>
<organism evidence="2">
    <name type="scientific">Lepeophtheirus salmonis</name>
    <name type="common">Salmon louse</name>
    <name type="synonym">Caligus salmonis</name>
    <dbReference type="NCBI Taxonomy" id="72036"/>
    <lineage>
        <taxon>Eukaryota</taxon>
        <taxon>Metazoa</taxon>
        <taxon>Ecdysozoa</taxon>
        <taxon>Arthropoda</taxon>
        <taxon>Crustacea</taxon>
        <taxon>Multicrustacea</taxon>
        <taxon>Hexanauplia</taxon>
        <taxon>Copepoda</taxon>
        <taxon>Siphonostomatoida</taxon>
        <taxon>Caligidae</taxon>
        <taxon>Lepeophtheirus</taxon>
    </lineage>
</organism>
<dbReference type="EMBL" id="HACA01019808">
    <property type="protein sequence ID" value="CDW37169.1"/>
    <property type="molecule type" value="Transcribed_RNA"/>
</dbReference>
<feature type="region of interest" description="Disordered" evidence="1">
    <location>
        <begin position="21"/>
        <end position="42"/>
    </location>
</feature>
<reference evidence="2" key="1">
    <citation type="submission" date="2014-05" db="EMBL/GenBank/DDBJ databases">
        <authorList>
            <person name="Chronopoulou M."/>
        </authorList>
    </citation>
    <scope>NUCLEOTIDE SEQUENCE</scope>
    <source>
        <tissue evidence="2">Whole organism</tissue>
    </source>
</reference>
<evidence type="ECO:0000256" key="1">
    <source>
        <dbReference type="SAM" id="MobiDB-lite"/>
    </source>
</evidence>
<proteinExistence type="predicted"/>
<accession>A0A0K2UG15</accession>
<name>A0A0K2UG15_LEPSM</name>
<dbReference type="AlphaFoldDB" id="A0A0K2UG15"/>
<sequence length="74" mass="8818">IRFTILKINHLLKLKLYQLKNPPPPHLYGSRSKRRPTKGRLDKTSTGYLKKLFLRHFTPDISSPRYLPHHPYIN</sequence>
<evidence type="ECO:0000313" key="2">
    <source>
        <dbReference type="EMBL" id="CDW37169.1"/>
    </source>
</evidence>